<evidence type="ECO:0008006" key="5">
    <source>
        <dbReference type="Google" id="ProtNLM"/>
    </source>
</evidence>
<dbReference type="RefSeq" id="WP_066035526.1">
    <property type="nucleotide sequence ID" value="NZ_CP136906.1"/>
</dbReference>
<keyword evidence="2" id="KW-0732">Signal</keyword>
<comment type="caution">
    <text evidence="3">The sequence shown here is derived from an EMBL/GenBank/DDBJ whole genome shotgun (WGS) entry which is preliminary data.</text>
</comment>
<feature type="chain" id="PRO_5038587476" description="Lipoprotein" evidence="2">
    <location>
        <begin position="25"/>
        <end position="351"/>
    </location>
</feature>
<dbReference type="Proteomes" id="UP000095141">
    <property type="component" value="Unassembled WGS sequence"/>
</dbReference>
<evidence type="ECO:0000256" key="1">
    <source>
        <dbReference type="SAM" id="MobiDB-lite"/>
    </source>
</evidence>
<feature type="compositionally biased region" description="Low complexity" evidence="1">
    <location>
        <begin position="179"/>
        <end position="190"/>
    </location>
</feature>
<proteinExistence type="predicted"/>
<feature type="signal peptide" evidence="2">
    <location>
        <begin position="1"/>
        <end position="24"/>
    </location>
</feature>
<protein>
    <recommendedName>
        <fullName evidence="5">Lipoprotein</fullName>
    </recommendedName>
</protein>
<accession>A0A1C2GCN5</accession>
<organism evidence="3 4">
    <name type="scientific">Limosilactobacillus reuteri</name>
    <name type="common">Lactobacillus reuteri</name>
    <dbReference type="NCBI Taxonomy" id="1598"/>
    <lineage>
        <taxon>Bacteria</taxon>
        <taxon>Bacillati</taxon>
        <taxon>Bacillota</taxon>
        <taxon>Bacilli</taxon>
        <taxon>Lactobacillales</taxon>
        <taxon>Lactobacillaceae</taxon>
        <taxon>Limosilactobacillus</taxon>
    </lineage>
</organism>
<evidence type="ECO:0000313" key="3">
    <source>
        <dbReference type="EMBL" id="OCX49252.1"/>
    </source>
</evidence>
<evidence type="ECO:0000256" key="2">
    <source>
        <dbReference type="SAM" id="SignalP"/>
    </source>
</evidence>
<evidence type="ECO:0000313" key="4">
    <source>
        <dbReference type="Proteomes" id="UP000095141"/>
    </source>
</evidence>
<name>A0A1C2GCN5_LIMRT</name>
<dbReference type="PROSITE" id="PS51257">
    <property type="entry name" value="PROKAR_LIPOPROTEIN"/>
    <property type="match status" value="1"/>
</dbReference>
<gene>
    <name evidence="3" type="ORF">BFD03_03260</name>
</gene>
<dbReference type="AlphaFoldDB" id="A0A1C2GCN5"/>
<sequence length="351" mass="37940">MNKKIGFLMVTGMGLLLAGCGNQANNKAANSSSASSSSLLVAKSNVKVNSDNMSPQEAVSLISTYCGLRYGGNWAAMAKEAQKEGLQVNLYPSSKYQLSDGGQGVAYDVTAGGKSQGLVYTINNDDVNIYQNVKENQKSTKLATISKSEMANYVNQEGQGKLVNDLAAKAQVVDKRSGDSNSSASTSNSGNDHKYGRSGTIDVPSEMQGTWYSADNDSDSTMTFGPHSYTYSDGDDSGTTQLYKQDPQFGEDEDNYTNEDVQKATKNWGKVSYLNIDGKRWLNVRGWTQSAGDGESYAVKTETIDGKQVKVLVVGGGARNLVDAVYYQSKDMAQQNADKKFDDLHYLDDDE</sequence>
<feature type="region of interest" description="Disordered" evidence="1">
    <location>
        <begin position="173"/>
        <end position="256"/>
    </location>
</feature>
<dbReference type="EMBL" id="MCNS01000004">
    <property type="protein sequence ID" value="OCX49252.1"/>
    <property type="molecule type" value="Genomic_DNA"/>
</dbReference>
<feature type="compositionally biased region" description="Polar residues" evidence="1">
    <location>
        <begin position="207"/>
        <end position="223"/>
    </location>
</feature>
<reference evidence="3 4" key="1">
    <citation type="submission" date="2016-08" db="EMBL/GenBank/DDBJ databases">
        <title>Probiotic bacterium isolated from chicken gut.</title>
        <authorList>
            <person name="Levy J.L."/>
            <person name="Hassan H.M."/>
            <person name="Mendoza M.A."/>
        </authorList>
    </citation>
    <scope>NUCLEOTIDE SEQUENCE [LARGE SCALE GENOMIC DNA]</scope>
    <source>
        <strain evidence="3 4">P43</strain>
    </source>
</reference>